<dbReference type="Pfam" id="PF00701">
    <property type="entry name" value="DHDPS"/>
    <property type="match status" value="1"/>
</dbReference>
<evidence type="ECO:0000256" key="5">
    <source>
        <dbReference type="PIRSR" id="PIRSR001365-2"/>
    </source>
</evidence>
<dbReference type="InterPro" id="IPR002220">
    <property type="entry name" value="DapA-like"/>
</dbReference>
<dbReference type="PANTHER" id="PTHR12128">
    <property type="entry name" value="DIHYDRODIPICOLINATE SYNTHASE"/>
    <property type="match status" value="1"/>
</dbReference>
<keyword evidence="2 3" id="KW-0456">Lyase</keyword>
<dbReference type="AlphaFoldDB" id="A0AAW6AR87"/>
<dbReference type="EMBL" id="JAQLGM010000003">
    <property type="protein sequence ID" value="MDB1998974.1"/>
    <property type="molecule type" value="Genomic_DNA"/>
</dbReference>
<gene>
    <name evidence="6" type="ORF">PM006_02025</name>
</gene>
<dbReference type="CDD" id="cd00408">
    <property type="entry name" value="DHDPS-like"/>
    <property type="match status" value="1"/>
</dbReference>
<evidence type="ECO:0000256" key="2">
    <source>
        <dbReference type="ARBA" id="ARBA00023239"/>
    </source>
</evidence>
<sequence length="296" mass="32533">MFQMRGVIPPMLTPFQENGEVDYEGIKALVGFLRDRVDGLFITGSYGGGVLMTPDERMLVTETVIKAAGGKIPVIVQTGTADSRSTAKLTAHAAAAGAAAVSAVGPYYYKHNEDEICAFYSSMVKAAGEETPVYVYNNPGFQGYPMELKTIKKLKDTGVRGIKDATFDIMLHANYMRLLKDDNFDVVLGTEAMWLSACVLGCRAFIPGIANAFPEICRKMYNEGIEGRYEDCRNTQFEVNEMRDIMYLARSTQLAIYAMLEIRGIVKCSPRGPFIPATEGEKNAIRERLKALGVTG</sequence>
<evidence type="ECO:0000313" key="7">
    <source>
        <dbReference type="Proteomes" id="UP001300871"/>
    </source>
</evidence>
<protein>
    <submittedName>
        <fullName evidence="6">Dihydrodipicolinate synthase family protein</fullName>
    </submittedName>
</protein>
<feature type="binding site" evidence="5">
    <location>
        <position position="206"/>
    </location>
    <ligand>
        <name>pyruvate</name>
        <dbReference type="ChEBI" id="CHEBI:15361"/>
    </ligand>
</feature>
<dbReference type="Proteomes" id="UP001300871">
    <property type="component" value="Unassembled WGS sequence"/>
</dbReference>
<organism evidence="6 7">
    <name type="scientific">Clostridium symbiosum</name>
    <name type="common">Bacteroides symbiosus</name>
    <dbReference type="NCBI Taxonomy" id="1512"/>
    <lineage>
        <taxon>Bacteria</taxon>
        <taxon>Bacillati</taxon>
        <taxon>Bacillota</taxon>
        <taxon>Clostridia</taxon>
        <taxon>Lachnospirales</taxon>
        <taxon>Lachnospiraceae</taxon>
        <taxon>Otoolea</taxon>
    </lineage>
</organism>
<comment type="similarity">
    <text evidence="1 3">Belongs to the DapA family.</text>
</comment>
<evidence type="ECO:0000256" key="1">
    <source>
        <dbReference type="ARBA" id="ARBA00007592"/>
    </source>
</evidence>
<proteinExistence type="inferred from homology"/>
<evidence type="ECO:0000256" key="3">
    <source>
        <dbReference type="PIRNR" id="PIRNR001365"/>
    </source>
</evidence>
<dbReference type="SMART" id="SM01130">
    <property type="entry name" value="DHDPS"/>
    <property type="match status" value="1"/>
</dbReference>
<dbReference type="GeneID" id="57969664"/>
<dbReference type="PRINTS" id="PR00146">
    <property type="entry name" value="DHPICSNTHASE"/>
</dbReference>
<dbReference type="Gene3D" id="3.20.20.70">
    <property type="entry name" value="Aldolase class I"/>
    <property type="match status" value="1"/>
</dbReference>
<reference evidence="6" key="1">
    <citation type="submission" date="2023-01" db="EMBL/GenBank/DDBJ databases">
        <title>Human gut microbiome strain richness.</title>
        <authorList>
            <person name="Chen-Liaw A."/>
        </authorList>
    </citation>
    <scope>NUCLEOTIDE SEQUENCE</scope>
    <source>
        <strain evidence="6">B1_m1001713B170214d0_201011</strain>
    </source>
</reference>
<feature type="active site" description="Schiff-base intermediate with substrate" evidence="4">
    <location>
        <position position="163"/>
    </location>
</feature>
<dbReference type="InterPro" id="IPR013785">
    <property type="entry name" value="Aldolase_TIM"/>
</dbReference>
<dbReference type="RefSeq" id="WP_100931838.1">
    <property type="nucleotide sequence ID" value="NZ_BAABZD010000002.1"/>
</dbReference>
<dbReference type="GO" id="GO:0008840">
    <property type="term" value="F:4-hydroxy-tetrahydrodipicolinate synthase activity"/>
    <property type="evidence" value="ECO:0007669"/>
    <property type="project" value="TreeGrafter"/>
</dbReference>
<name>A0AAW6AR87_CLOSY</name>
<accession>A0AAW6AR87</accession>
<dbReference type="PANTHER" id="PTHR12128:SF66">
    <property type="entry name" value="4-HYDROXY-2-OXOGLUTARATE ALDOLASE, MITOCHONDRIAL"/>
    <property type="match status" value="1"/>
</dbReference>
<dbReference type="PIRSF" id="PIRSF001365">
    <property type="entry name" value="DHDPS"/>
    <property type="match status" value="1"/>
</dbReference>
<evidence type="ECO:0000256" key="4">
    <source>
        <dbReference type="PIRSR" id="PIRSR001365-1"/>
    </source>
</evidence>
<feature type="active site" description="Proton donor/acceptor" evidence="4">
    <location>
        <position position="136"/>
    </location>
</feature>
<evidence type="ECO:0000313" key="6">
    <source>
        <dbReference type="EMBL" id="MDB1998974.1"/>
    </source>
</evidence>
<dbReference type="SUPFAM" id="SSF51569">
    <property type="entry name" value="Aldolase"/>
    <property type="match status" value="1"/>
</dbReference>
<comment type="caution">
    <text evidence="6">The sequence shown here is derived from an EMBL/GenBank/DDBJ whole genome shotgun (WGS) entry which is preliminary data.</text>
</comment>